<accession>A0ABP4KAV5</accession>
<feature type="compositionally biased region" description="Basic residues" evidence="1">
    <location>
        <begin position="76"/>
        <end position="90"/>
    </location>
</feature>
<comment type="caution">
    <text evidence="2">The sequence shown here is derived from an EMBL/GenBank/DDBJ whole genome shotgun (WGS) entry which is preliminary data.</text>
</comment>
<feature type="region of interest" description="Disordered" evidence="1">
    <location>
        <begin position="62"/>
        <end position="90"/>
    </location>
</feature>
<evidence type="ECO:0000313" key="2">
    <source>
        <dbReference type="EMBL" id="GAA1500593.1"/>
    </source>
</evidence>
<evidence type="ECO:0000313" key="3">
    <source>
        <dbReference type="Proteomes" id="UP001422759"/>
    </source>
</evidence>
<evidence type="ECO:0000256" key="1">
    <source>
        <dbReference type="SAM" id="MobiDB-lite"/>
    </source>
</evidence>
<proteinExistence type="predicted"/>
<dbReference type="RefSeq" id="WP_344469614.1">
    <property type="nucleotide sequence ID" value="NZ_BAAANT010000072.1"/>
</dbReference>
<keyword evidence="3" id="KW-1185">Reference proteome</keyword>
<dbReference type="Proteomes" id="UP001422759">
    <property type="component" value="Unassembled WGS sequence"/>
</dbReference>
<organism evidence="2 3">
    <name type="scientific">Kitasatospora kazusensis</name>
    <dbReference type="NCBI Taxonomy" id="407974"/>
    <lineage>
        <taxon>Bacteria</taxon>
        <taxon>Bacillati</taxon>
        <taxon>Actinomycetota</taxon>
        <taxon>Actinomycetes</taxon>
        <taxon>Kitasatosporales</taxon>
        <taxon>Streptomycetaceae</taxon>
        <taxon>Kitasatospora</taxon>
    </lineage>
</organism>
<protein>
    <submittedName>
        <fullName evidence="2">Uncharacterized protein</fullName>
    </submittedName>
</protein>
<reference evidence="3" key="1">
    <citation type="journal article" date="2019" name="Int. J. Syst. Evol. Microbiol.">
        <title>The Global Catalogue of Microorganisms (GCM) 10K type strain sequencing project: providing services to taxonomists for standard genome sequencing and annotation.</title>
        <authorList>
            <consortium name="The Broad Institute Genomics Platform"/>
            <consortium name="The Broad Institute Genome Sequencing Center for Infectious Disease"/>
            <person name="Wu L."/>
            <person name="Ma J."/>
        </authorList>
    </citation>
    <scope>NUCLEOTIDE SEQUENCE [LARGE SCALE GENOMIC DNA]</scope>
    <source>
        <strain evidence="3">JCM 14560</strain>
    </source>
</reference>
<name>A0ABP4KAV5_9ACTN</name>
<sequence length="90" mass="9872">MAATVAAPDPTADERWQQLEDRLENVRERLQSETGGAIDAINVCLARHSTLRQDLIDHPWTSTVSATAAEAPTAHHGSRQPGRHQRPSDP</sequence>
<dbReference type="EMBL" id="BAAANT010000072">
    <property type="protein sequence ID" value="GAA1500593.1"/>
    <property type="molecule type" value="Genomic_DNA"/>
</dbReference>
<gene>
    <name evidence="2" type="ORF">GCM10009760_62310</name>
</gene>